<evidence type="ECO:0000256" key="3">
    <source>
        <dbReference type="ARBA" id="ARBA00022989"/>
    </source>
</evidence>
<feature type="transmembrane region" description="Helical" evidence="5">
    <location>
        <begin position="66"/>
        <end position="94"/>
    </location>
</feature>
<dbReference type="Proteomes" id="UP000187209">
    <property type="component" value="Unassembled WGS sequence"/>
</dbReference>
<evidence type="ECO:0000256" key="2">
    <source>
        <dbReference type="ARBA" id="ARBA00022692"/>
    </source>
</evidence>
<dbReference type="EMBL" id="MPUH01001396">
    <property type="protein sequence ID" value="OMJ68042.1"/>
    <property type="molecule type" value="Genomic_DNA"/>
</dbReference>
<evidence type="ECO:0000256" key="5">
    <source>
        <dbReference type="SAM" id="Phobius"/>
    </source>
</evidence>
<proteinExistence type="predicted"/>
<dbReference type="PROSITE" id="PS50262">
    <property type="entry name" value="G_PROTEIN_RECEP_F1_2"/>
    <property type="match status" value="1"/>
</dbReference>
<dbReference type="SUPFAM" id="SSF81321">
    <property type="entry name" value="Family A G protein-coupled receptor-like"/>
    <property type="match status" value="1"/>
</dbReference>
<evidence type="ECO:0000313" key="7">
    <source>
        <dbReference type="EMBL" id="OMJ68042.1"/>
    </source>
</evidence>
<keyword evidence="3 5" id="KW-1133">Transmembrane helix</keyword>
<evidence type="ECO:0000313" key="8">
    <source>
        <dbReference type="Proteomes" id="UP000187209"/>
    </source>
</evidence>
<feature type="transmembrane region" description="Helical" evidence="5">
    <location>
        <begin position="106"/>
        <end position="125"/>
    </location>
</feature>
<sequence>MNTFVISSLIGACSSSLASSLVIIQLCLLKYKDLSNRLLLVLMPIDLAMSIGQIFMLLPINTETCLVFMWLITIARDLHRCFVLLISIVMFLIIVKSKLISTKYLLFYWAFCISLTIIKLTILFSKAEIYIYNDLCLFDPNTSKIGVAIIYTDEIAPDIIIFLIIVYLNNKIRLKLISEAKDCNIQSANKRFFAKRLIGYGLIFSLFFVPSCIFLILYVMHVLTDRILVSNLILEIYSWYPLFNTMIYGCTKSFKKNLFNFLIPSPDFDSQEEVLNLLREENFLRPRFYLDIMGISDSVNIQEINNSYS</sequence>
<keyword evidence="2 5" id="KW-0812">Transmembrane</keyword>
<dbReference type="InterPro" id="IPR017452">
    <property type="entry name" value="GPCR_Rhodpsn_7TM"/>
</dbReference>
<evidence type="ECO:0000256" key="4">
    <source>
        <dbReference type="ARBA" id="ARBA00023136"/>
    </source>
</evidence>
<feature type="transmembrane region" description="Helical" evidence="5">
    <location>
        <begin position="6"/>
        <end position="29"/>
    </location>
</feature>
<keyword evidence="4 5" id="KW-0472">Membrane</keyword>
<accession>A0A1R2AU94</accession>
<reference evidence="7 8" key="1">
    <citation type="submission" date="2016-11" db="EMBL/GenBank/DDBJ databases">
        <title>The macronuclear genome of Stentor coeruleus: a giant cell with tiny introns.</title>
        <authorList>
            <person name="Slabodnick M."/>
            <person name="Ruby J.G."/>
            <person name="Reiff S.B."/>
            <person name="Swart E.C."/>
            <person name="Gosai S."/>
            <person name="Prabakaran S."/>
            <person name="Witkowska E."/>
            <person name="Larue G.E."/>
            <person name="Fisher S."/>
            <person name="Freeman R.M."/>
            <person name="Gunawardena J."/>
            <person name="Chu W."/>
            <person name="Stover N.A."/>
            <person name="Gregory B.D."/>
            <person name="Nowacki M."/>
            <person name="Derisi J."/>
            <person name="Roy S.W."/>
            <person name="Marshall W.F."/>
            <person name="Sood P."/>
        </authorList>
    </citation>
    <scope>NUCLEOTIDE SEQUENCE [LARGE SCALE GENOMIC DNA]</scope>
    <source>
        <strain evidence="7">WM001</strain>
    </source>
</reference>
<dbReference type="AlphaFoldDB" id="A0A1R2AU94"/>
<gene>
    <name evidence="7" type="ORF">SteCoe_34632</name>
</gene>
<evidence type="ECO:0000259" key="6">
    <source>
        <dbReference type="PROSITE" id="PS50262"/>
    </source>
</evidence>
<feature type="domain" description="G-protein coupled receptors family 1 profile" evidence="6">
    <location>
        <begin position="1"/>
        <end position="248"/>
    </location>
</feature>
<feature type="transmembrane region" description="Helical" evidence="5">
    <location>
        <begin position="232"/>
        <end position="251"/>
    </location>
</feature>
<dbReference type="GO" id="GO:0016020">
    <property type="term" value="C:membrane"/>
    <property type="evidence" value="ECO:0007669"/>
    <property type="project" value="UniProtKB-SubCell"/>
</dbReference>
<comment type="subcellular location">
    <subcellularLocation>
        <location evidence="1">Membrane</location>
    </subcellularLocation>
</comment>
<feature type="transmembrane region" description="Helical" evidence="5">
    <location>
        <begin position="145"/>
        <end position="168"/>
    </location>
</feature>
<name>A0A1R2AU94_9CILI</name>
<feature type="transmembrane region" description="Helical" evidence="5">
    <location>
        <begin position="38"/>
        <end position="60"/>
    </location>
</feature>
<evidence type="ECO:0000256" key="1">
    <source>
        <dbReference type="ARBA" id="ARBA00004370"/>
    </source>
</evidence>
<feature type="transmembrane region" description="Helical" evidence="5">
    <location>
        <begin position="197"/>
        <end position="220"/>
    </location>
</feature>
<protein>
    <recommendedName>
        <fullName evidence="6">G-protein coupled receptors family 1 profile domain-containing protein</fullName>
    </recommendedName>
</protein>
<comment type="caution">
    <text evidence="7">The sequence shown here is derived from an EMBL/GenBank/DDBJ whole genome shotgun (WGS) entry which is preliminary data.</text>
</comment>
<keyword evidence="8" id="KW-1185">Reference proteome</keyword>
<organism evidence="7 8">
    <name type="scientific">Stentor coeruleus</name>
    <dbReference type="NCBI Taxonomy" id="5963"/>
    <lineage>
        <taxon>Eukaryota</taxon>
        <taxon>Sar</taxon>
        <taxon>Alveolata</taxon>
        <taxon>Ciliophora</taxon>
        <taxon>Postciliodesmatophora</taxon>
        <taxon>Heterotrichea</taxon>
        <taxon>Heterotrichida</taxon>
        <taxon>Stentoridae</taxon>
        <taxon>Stentor</taxon>
    </lineage>
</organism>